<evidence type="ECO:0000313" key="3">
    <source>
        <dbReference type="Proteomes" id="UP000549971"/>
    </source>
</evidence>
<keyword evidence="1" id="KW-0472">Membrane</keyword>
<dbReference type="Proteomes" id="UP000549971">
    <property type="component" value="Unassembled WGS sequence"/>
</dbReference>
<feature type="transmembrane region" description="Helical" evidence="1">
    <location>
        <begin position="40"/>
        <end position="58"/>
    </location>
</feature>
<name>A0A7W9J472_9ACTN</name>
<sequence>MAEVAVRRESAGIVADGAFKVVLGVVFVAGAGWAGGVLGVSPWLTAIAGLVLAVAGGVEIRYVNRRARTTYLRLMVAYDLGWALTAVAGLLLAWQGNTSGGEVWIVYQAVAPVAFVVLLLRSRR</sequence>
<proteinExistence type="predicted"/>
<comment type="caution">
    <text evidence="2">The sequence shown here is derived from an EMBL/GenBank/DDBJ whole genome shotgun (WGS) entry which is preliminary data.</text>
</comment>
<keyword evidence="1" id="KW-0812">Transmembrane</keyword>
<evidence type="ECO:0000313" key="2">
    <source>
        <dbReference type="EMBL" id="MBB5835223.1"/>
    </source>
</evidence>
<dbReference type="AlphaFoldDB" id="A0A7W9J472"/>
<dbReference type="RefSeq" id="WP_184794899.1">
    <property type="nucleotide sequence ID" value="NZ_JACHMY010000001.1"/>
</dbReference>
<dbReference type="EMBL" id="JACHMY010000001">
    <property type="protein sequence ID" value="MBB5835223.1"/>
    <property type="molecule type" value="Genomic_DNA"/>
</dbReference>
<keyword evidence="1" id="KW-1133">Transmembrane helix</keyword>
<evidence type="ECO:0000256" key="1">
    <source>
        <dbReference type="SAM" id="Phobius"/>
    </source>
</evidence>
<accession>A0A7W9J472</accession>
<protein>
    <submittedName>
        <fullName evidence="2">Uncharacterized protein</fullName>
    </submittedName>
</protein>
<keyword evidence="3" id="KW-1185">Reference proteome</keyword>
<reference evidence="2 3" key="1">
    <citation type="submission" date="2020-08" db="EMBL/GenBank/DDBJ databases">
        <title>Sequencing the genomes of 1000 actinobacteria strains.</title>
        <authorList>
            <person name="Klenk H.-P."/>
        </authorList>
    </citation>
    <scope>NUCLEOTIDE SEQUENCE [LARGE SCALE GENOMIC DNA]</scope>
    <source>
        <strain evidence="2 3">DSM 28967</strain>
    </source>
</reference>
<feature type="transmembrane region" description="Helical" evidence="1">
    <location>
        <begin position="70"/>
        <end position="92"/>
    </location>
</feature>
<feature type="transmembrane region" description="Helical" evidence="1">
    <location>
        <begin position="104"/>
        <end position="120"/>
    </location>
</feature>
<organism evidence="2 3">
    <name type="scientific">Kribbella italica</name>
    <dbReference type="NCBI Taxonomy" id="1540520"/>
    <lineage>
        <taxon>Bacteria</taxon>
        <taxon>Bacillati</taxon>
        <taxon>Actinomycetota</taxon>
        <taxon>Actinomycetes</taxon>
        <taxon>Propionibacteriales</taxon>
        <taxon>Kribbellaceae</taxon>
        <taxon>Kribbella</taxon>
    </lineage>
</organism>
<gene>
    <name evidence="2" type="ORF">HDA39_001957</name>
</gene>
<feature type="transmembrane region" description="Helical" evidence="1">
    <location>
        <begin position="12"/>
        <end position="34"/>
    </location>
</feature>